<dbReference type="PANTHER" id="PTHR13710">
    <property type="entry name" value="DNA HELICASE RECQ FAMILY MEMBER"/>
    <property type="match status" value="1"/>
</dbReference>
<dbReference type="RefSeq" id="WP_198828298.1">
    <property type="nucleotide sequence ID" value="NZ_CP066308.1"/>
</dbReference>
<dbReference type="GO" id="GO:0005737">
    <property type="term" value="C:cytoplasm"/>
    <property type="evidence" value="ECO:0007669"/>
    <property type="project" value="TreeGrafter"/>
</dbReference>
<reference evidence="10 11" key="1">
    <citation type="submission" date="2020-12" db="EMBL/GenBank/DDBJ databases">
        <title>strain FJAT-54423T represents a novel species of the genus Brevibacillus.</title>
        <authorList>
            <person name="Tang R."/>
        </authorList>
    </citation>
    <scope>NUCLEOTIDE SEQUENCE [LARGE SCALE GENOMIC DNA]</scope>
    <source>
        <strain evidence="10 11">FJAT-54423</strain>
    </source>
</reference>
<dbReference type="InterPro" id="IPR001650">
    <property type="entry name" value="Helicase_C-like"/>
</dbReference>
<dbReference type="EC" id="5.6.2.4" evidence="7"/>
<evidence type="ECO:0000259" key="8">
    <source>
        <dbReference type="PROSITE" id="PS51192"/>
    </source>
</evidence>
<dbReference type="AlphaFoldDB" id="A0A7T5JNS4"/>
<evidence type="ECO:0000256" key="4">
    <source>
        <dbReference type="ARBA" id="ARBA00023125"/>
    </source>
</evidence>
<evidence type="ECO:0000256" key="7">
    <source>
        <dbReference type="ARBA" id="ARBA00034808"/>
    </source>
</evidence>
<dbReference type="GO" id="GO:0005524">
    <property type="term" value="F:ATP binding"/>
    <property type="evidence" value="ECO:0007669"/>
    <property type="project" value="UniProtKB-KW"/>
</dbReference>
<keyword evidence="3" id="KW-0067">ATP-binding</keyword>
<keyword evidence="10" id="KW-0347">Helicase</keyword>
<dbReference type="Gene3D" id="3.40.50.300">
    <property type="entry name" value="P-loop containing nucleotide triphosphate hydrolases"/>
    <property type="match status" value="2"/>
</dbReference>
<keyword evidence="4" id="KW-0238">DNA-binding</keyword>
<dbReference type="SMART" id="SM00487">
    <property type="entry name" value="DEXDc"/>
    <property type="match status" value="1"/>
</dbReference>
<dbReference type="EMBL" id="CP066308">
    <property type="protein sequence ID" value="QQE74728.1"/>
    <property type="molecule type" value="Genomic_DNA"/>
</dbReference>
<dbReference type="GO" id="GO:0006310">
    <property type="term" value="P:DNA recombination"/>
    <property type="evidence" value="ECO:0007669"/>
    <property type="project" value="TreeGrafter"/>
</dbReference>
<feature type="domain" description="Helicase ATP-binding" evidence="8">
    <location>
        <begin position="332"/>
        <end position="515"/>
    </location>
</feature>
<proteinExistence type="inferred from homology"/>
<evidence type="ECO:0000313" key="11">
    <source>
        <dbReference type="Proteomes" id="UP000595847"/>
    </source>
</evidence>
<dbReference type="Proteomes" id="UP000595847">
    <property type="component" value="Chromosome"/>
</dbReference>
<keyword evidence="2" id="KW-0547">Nucleotide-binding</keyword>
<evidence type="ECO:0000313" key="10">
    <source>
        <dbReference type="EMBL" id="QQE74728.1"/>
    </source>
</evidence>
<evidence type="ECO:0000256" key="1">
    <source>
        <dbReference type="ARBA" id="ARBA00005446"/>
    </source>
</evidence>
<accession>A0A7T5JNS4</accession>
<dbReference type="InterPro" id="IPR027417">
    <property type="entry name" value="P-loop_NTPase"/>
</dbReference>
<dbReference type="GO" id="GO:0005694">
    <property type="term" value="C:chromosome"/>
    <property type="evidence" value="ECO:0007669"/>
    <property type="project" value="TreeGrafter"/>
</dbReference>
<comment type="similarity">
    <text evidence="1">Belongs to the helicase family. RecQ subfamily.</text>
</comment>
<evidence type="ECO:0000256" key="2">
    <source>
        <dbReference type="ARBA" id="ARBA00022741"/>
    </source>
</evidence>
<dbReference type="Pfam" id="PF00270">
    <property type="entry name" value="DEAD"/>
    <property type="match status" value="1"/>
</dbReference>
<dbReference type="SUPFAM" id="SSF52540">
    <property type="entry name" value="P-loop containing nucleoside triphosphate hydrolases"/>
    <property type="match status" value="2"/>
</dbReference>
<dbReference type="InterPro" id="IPR014001">
    <property type="entry name" value="Helicase_ATP-bd"/>
</dbReference>
<evidence type="ECO:0000256" key="3">
    <source>
        <dbReference type="ARBA" id="ARBA00022840"/>
    </source>
</evidence>
<evidence type="ECO:0000259" key="9">
    <source>
        <dbReference type="PROSITE" id="PS51194"/>
    </source>
</evidence>
<gene>
    <name evidence="10" type="ORF">JD108_01700</name>
</gene>
<dbReference type="PROSITE" id="PS51194">
    <property type="entry name" value="HELICASE_CTER"/>
    <property type="match status" value="1"/>
</dbReference>
<dbReference type="GO" id="GO:0006281">
    <property type="term" value="P:DNA repair"/>
    <property type="evidence" value="ECO:0007669"/>
    <property type="project" value="TreeGrafter"/>
</dbReference>
<keyword evidence="5" id="KW-0413">Isomerase</keyword>
<keyword evidence="10" id="KW-0378">Hydrolase</keyword>
<feature type="domain" description="Helicase C-terminal" evidence="9">
    <location>
        <begin position="558"/>
        <end position="709"/>
    </location>
</feature>
<comment type="catalytic activity">
    <reaction evidence="6">
        <text>Couples ATP hydrolysis with the unwinding of duplex DNA by translocating in the 3'-5' direction.</text>
        <dbReference type="EC" id="5.6.2.4"/>
    </reaction>
</comment>
<dbReference type="GO" id="GO:0043138">
    <property type="term" value="F:3'-5' DNA helicase activity"/>
    <property type="evidence" value="ECO:0007669"/>
    <property type="project" value="UniProtKB-EC"/>
</dbReference>
<organism evidence="10 11">
    <name type="scientific">Brevibacillus composti</name>
    <dbReference type="NCBI Taxonomy" id="2796470"/>
    <lineage>
        <taxon>Bacteria</taxon>
        <taxon>Bacillati</taxon>
        <taxon>Bacillota</taxon>
        <taxon>Bacilli</taxon>
        <taxon>Bacillales</taxon>
        <taxon>Paenibacillaceae</taxon>
        <taxon>Brevibacillus</taxon>
    </lineage>
</organism>
<dbReference type="InterPro" id="IPR011545">
    <property type="entry name" value="DEAD/DEAH_box_helicase_dom"/>
</dbReference>
<name>A0A7T5JNS4_9BACL</name>
<dbReference type="Pfam" id="PF00271">
    <property type="entry name" value="Helicase_C"/>
    <property type="match status" value="1"/>
</dbReference>
<dbReference type="SMART" id="SM00490">
    <property type="entry name" value="HELICc"/>
    <property type="match status" value="1"/>
</dbReference>
<protein>
    <recommendedName>
        <fullName evidence="7">DNA 3'-5' helicase</fullName>
        <ecNumber evidence="7">5.6.2.4</ecNumber>
    </recommendedName>
</protein>
<dbReference type="PANTHER" id="PTHR13710:SF105">
    <property type="entry name" value="ATP-DEPENDENT DNA HELICASE Q1"/>
    <property type="match status" value="1"/>
</dbReference>
<evidence type="ECO:0000256" key="6">
    <source>
        <dbReference type="ARBA" id="ARBA00034617"/>
    </source>
</evidence>
<dbReference type="KEGG" id="bcop:JD108_01700"/>
<dbReference type="CDD" id="cd17920">
    <property type="entry name" value="DEXHc_RecQ"/>
    <property type="match status" value="1"/>
</dbReference>
<dbReference type="GO" id="GO:0003677">
    <property type="term" value="F:DNA binding"/>
    <property type="evidence" value="ECO:0007669"/>
    <property type="project" value="UniProtKB-KW"/>
</dbReference>
<sequence length="1101" mass="128795">MATTNDHWRLSGVRYDKNELIHMHVESIQNSNNKPVLLVFKGFQYDFFKGVKLEKLLSLPLSIDITELDNSKAALLPEIFQKIGSIKDQATWCTFEEYLVLGEEILSLYFTIVILVNNIYFKTFPLLYKIPENLRILNTYFQEDVERNDPEQDPIYDVFQKYYGDLKLIDSEWYIVYADDVKAENFYPIPSISLKENKLAEGDNAAIELSDDEDEFLMLTQSLLSNNLSNKNILISVTGDIHAFSHRYHERLLVLQVLCSHFEFVLVTKTTKSDTVRNESEYLDILKKYWGYHSFRELKMYRDIHDPEFKKETVTIPQSQIIDDIVKQALAANRGETYKDIFVTSPTGAGKSVMFQVPAIYLAEKYKLMTIVISPLIGLMTDQVQGLVNRNVAFSATINSEITPVQKLDIMEKIKSGEISILYISPETLLSRSDITQLIGDRTVGLFIIDEAHIVTTWGKAFRSDYWYLGSYLQRLRKEEKNKRKMQFPIATFTATAIYGGMEDMYAETRDSLNLINPISYFGYIKRDDIDVRIKQKEQTKERFSEYLVEKFKILTYRLEQFLSKEQKTLVYFPTVGLINQYIEFAKIYGSERLQKHLTSYYGPLDKERKHSNYLRFRNNEALIMLATKAFGMGIDIPDITNVYHFAPTGNVCDYVQEIGRAARALEQGYAYFDFLPKDFVHVNRLHGISTIRKQQLVQVMNKVLQLLEKDKNRTNIRHLLVNAEEFRYIFQQGSNSDLHDDIDNKLKTALLIIEKDFKAKMGYSPIIARPRSVFSREYFMVQKEYEPTLIKQYGNYFRKIAKVGKESFGDIYSCDMKGLWEGRYHSLSFPQFKYKFHSKDESLKLDFLEYLLPVLQIEISLKALNLNRFFTELHLQLERTADILGSYAKKRNYFSIDDVAKDLRKVVGGDKYFCENLASILVYSADNYDRIMRKHSNFYNRFITYNEAKDLYTIQNSGYAGFVDWIRVEMKHLLSKPHNTGENENDFKIFLPKVNRQKIEKTFILLGILEALGLLIYRVNGGDNPEIFMRINSKLQIERSLQDPNKYKNYILENVHLRHETSVAMLTYLFKNQVDNRTFWEHIENYFLGKIPDEVLAEVR</sequence>
<evidence type="ECO:0000256" key="5">
    <source>
        <dbReference type="ARBA" id="ARBA00023235"/>
    </source>
</evidence>
<dbReference type="PROSITE" id="PS51192">
    <property type="entry name" value="HELICASE_ATP_BIND_1"/>
    <property type="match status" value="1"/>
</dbReference>
<dbReference type="GO" id="GO:0009378">
    <property type="term" value="F:four-way junction helicase activity"/>
    <property type="evidence" value="ECO:0007669"/>
    <property type="project" value="TreeGrafter"/>
</dbReference>